<protein>
    <submittedName>
        <fullName evidence="2">Lactate utilization protein</fullName>
    </submittedName>
</protein>
<dbReference type="Gene3D" id="3.40.50.10420">
    <property type="entry name" value="NagB/RpiA/CoA transferase-like"/>
    <property type="match status" value="1"/>
</dbReference>
<dbReference type="PIRSF" id="PIRSF020269">
    <property type="entry name" value="DUF1121"/>
    <property type="match status" value="1"/>
</dbReference>
<comment type="caution">
    <text evidence="2">The sequence shown here is derived from an EMBL/GenBank/DDBJ whole genome shotgun (WGS) entry which is preliminary data.</text>
</comment>
<sequence>MADPRKDAFATTSKTIIKNLERAGMEGYFCETSANARELVKSLVPEGSSIAWGGTETFKETGVKEMLEAGAYTMLDRAKATTPEEQRAVYLQHFDSDFFFMSANALTLKGELVNIDGNSNRVACLSFGPKHVIVLVGMNKIVKDTEEGLKRVRTMACPPNAARLHTGTPCETVGICGMCHEPGCMCCNTVITRHSRHAGRIKVILIAEDLGF</sequence>
<dbReference type="AlphaFoldDB" id="A0A369LLR3"/>
<dbReference type="SUPFAM" id="SSF100950">
    <property type="entry name" value="NagB/RpiA/CoA transferase-like"/>
    <property type="match status" value="1"/>
</dbReference>
<dbReference type="InterPro" id="IPR024185">
    <property type="entry name" value="FTHF_cligase-like_sf"/>
</dbReference>
<dbReference type="PANTHER" id="PTHR36179:SF2">
    <property type="entry name" value="LUD DOMAIN-CONTAINING PROTEIN"/>
    <property type="match status" value="1"/>
</dbReference>
<proteinExistence type="predicted"/>
<dbReference type="InterPro" id="IPR037171">
    <property type="entry name" value="NagB/RpiA_transferase-like"/>
</dbReference>
<feature type="domain" description="LUD" evidence="1">
    <location>
        <begin position="16"/>
        <end position="206"/>
    </location>
</feature>
<dbReference type="EMBL" id="PPTO01000003">
    <property type="protein sequence ID" value="RDB60270.1"/>
    <property type="molecule type" value="Genomic_DNA"/>
</dbReference>
<dbReference type="InterPro" id="IPR009501">
    <property type="entry name" value="UCP020269"/>
</dbReference>
<accession>A0A369LLR3</accession>
<evidence type="ECO:0000313" key="3">
    <source>
        <dbReference type="Proteomes" id="UP000253975"/>
    </source>
</evidence>
<organism evidence="2 3">
    <name type="scientific">Slackia isoflavoniconvertens</name>
    <dbReference type="NCBI Taxonomy" id="572010"/>
    <lineage>
        <taxon>Bacteria</taxon>
        <taxon>Bacillati</taxon>
        <taxon>Actinomycetota</taxon>
        <taxon>Coriobacteriia</taxon>
        <taxon>Eggerthellales</taxon>
        <taxon>Eggerthellaceae</taxon>
        <taxon>Slackia</taxon>
    </lineage>
</organism>
<dbReference type="PANTHER" id="PTHR36179">
    <property type="entry name" value="LUD_DOM DOMAIN-CONTAINING PROTEIN"/>
    <property type="match status" value="1"/>
</dbReference>
<dbReference type="Pfam" id="PF02589">
    <property type="entry name" value="LUD_dom"/>
    <property type="match status" value="1"/>
</dbReference>
<gene>
    <name evidence="2" type="ORF">C1881_02730</name>
</gene>
<evidence type="ECO:0000313" key="2">
    <source>
        <dbReference type="EMBL" id="RDB60270.1"/>
    </source>
</evidence>
<name>A0A369LLR3_9ACTN</name>
<dbReference type="Proteomes" id="UP000253975">
    <property type="component" value="Unassembled WGS sequence"/>
</dbReference>
<dbReference type="InterPro" id="IPR003741">
    <property type="entry name" value="LUD_dom"/>
</dbReference>
<evidence type="ECO:0000259" key="1">
    <source>
        <dbReference type="Pfam" id="PF02589"/>
    </source>
</evidence>
<reference evidence="2 3" key="1">
    <citation type="journal article" date="2018" name="Elife">
        <title>Discovery and characterization of a prevalent human gut bacterial enzyme sufficient for the inactivation of a family of plant toxins.</title>
        <authorList>
            <person name="Koppel N."/>
            <person name="Bisanz J.E."/>
            <person name="Pandelia M.E."/>
            <person name="Turnbaugh P.J."/>
            <person name="Balskus E.P."/>
        </authorList>
    </citation>
    <scope>NUCLEOTIDE SEQUENCE [LARGE SCALE GENOMIC DNA]</scope>
    <source>
        <strain evidence="2 3">OB21 GAM31</strain>
    </source>
</reference>
<dbReference type="RefSeq" id="WP_114615007.1">
    <property type="nucleotide sequence ID" value="NZ_PPTO01000003.1"/>
</dbReference>